<reference evidence="7 8" key="1">
    <citation type="journal article" date="2024" name="Nat. Commun.">
        <title>Phylogenomics reveals the evolutionary origins of lichenization in chlorophyte algae.</title>
        <authorList>
            <person name="Puginier C."/>
            <person name="Libourel C."/>
            <person name="Otte J."/>
            <person name="Skaloud P."/>
            <person name="Haon M."/>
            <person name="Grisel S."/>
            <person name="Petersen M."/>
            <person name="Berrin J.G."/>
            <person name="Delaux P.M."/>
            <person name="Dal Grande F."/>
            <person name="Keller J."/>
        </authorList>
    </citation>
    <scope>NUCLEOTIDE SEQUENCE [LARGE SCALE GENOMIC DNA]</scope>
    <source>
        <strain evidence="7 8">SAG 216-7</strain>
    </source>
</reference>
<evidence type="ECO:0000313" key="8">
    <source>
        <dbReference type="Proteomes" id="UP001491310"/>
    </source>
</evidence>
<name>A0ABR2YUP0_9CHLO</name>
<feature type="compositionally biased region" description="Low complexity" evidence="5">
    <location>
        <begin position="427"/>
        <end position="436"/>
    </location>
</feature>
<feature type="compositionally biased region" description="Low complexity" evidence="5">
    <location>
        <begin position="191"/>
        <end position="204"/>
    </location>
</feature>
<accession>A0ABR2YUP0</accession>
<evidence type="ECO:0000256" key="3">
    <source>
        <dbReference type="ARBA" id="ARBA00022833"/>
    </source>
</evidence>
<organism evidence="7 8">
    <name type="scientific">Coccomyxa subellipsoidea</name>
    <dbReference type="NCBI Taxonomy" id="248742"/>
    <lineage>
        <taxon>Eukaryota</taxon>
        <taxon>Viridiplantae</taxon>
        <taxon>Chlorophyta</taxon>
        <taxon>core chlorophytes</taxon>
        <taxon>Trebouxiophyceae</taxon>
        <taxon>Trebouxiophyceae incertae sedis</taxon>
        <taxon>Coccomyxaceae</taxon>
        <taxon>Coccomyxa</taxon>
    </lineage>
</organism>
<feature type="compositionally biased region" description="Low complexity" evidence="5">
    <location>
        <begin position="388"/>
        <end position="401"/>
    </location>
</feature>
<dbReference type="EMBL" id="JALJOT010000005">
    <property type="protein sequence ID" value="KAK9915362.1"/>
    <property type="molecule type" value="Genomic_DNA"/>
</dbReference>
<feature type="region of interest" description="Disordered" evidence="5">
    <location>
        <begin position="336"/>
        <end position="358"/>
    </location>
</feature>
<dbReference type="InterPro" id="IPR000433">
    <property type="entry name" value="Znf_ZZ"/>
</dbReference>
<sequence length="500" mass="52415">MSPFNSSRCPLCRSSFGHFPDVCNVLHHFLLRAFPENYESRAVETRENEQEEEVDSVEVSPPAAIIENTPAQAVAAVDARWSLADFLCSKPDCAGLLRDPVILNCGCSVCSGCVPEAGQPCSRCGAISVTQPKPCTKMKDLVDELFPSKEFDRVQSGTNALAAQQRDAALPEAVSQRAKRKTMDIGGPYVEEASSSPSPSEQPEGNGHSGGESGAEQPSEEQEPATPDGPAAAIRGRMQSNVTHFGIGCDFCGQYPIVGKRYQCLDCPERVGFDLCAACYERRSNVHGRFNQHHTAEHRMREVAVTPNILHVLQAANPEMDMSQILNMMQMAWEAEPDPPIPHAHRGGPRPATADPFAPGNLAAAAILAHGHLLDTAGPAHAPPDAPPAADGQAPAGTQQAEDAAPAGAPTMPAHPPGQPGSGGEEGTSQASASGASTQGVLGLQVGHDGIFAVVLPLTEVEVSDLAQPEHAEASPHVEAAADSEAIAGSVQETEVSDAG</sequence>
<dbReference type="Pfam" id="PF00569">
    <property type="entry name" value="ZZ"/>
    <property type="match status" value="1"/>
</dbReference>
<evidence type="ECO:0000256" key="2">
    <source>
        <dbReference type="ARBA" id="ARBA00022771"/>
    </source>
</evidence>
<dbReference type="PANTHER" id="PTHR15898:SF13">
    <property type="entry name" value="BIFUNCTIONAL APOPTOSIS REGULATOR"/>
    <property type="match status" value="1"/>
</dbReference>
<gene>
    <name evidence="7" type="ORF">WJX75_008049</name>
</gene>
<dbReference type="Proteomes" id="UP001491310">
    <property type="component" value="Unassembled WGS sequence"/>
</dbReference>
<protein>
    <recommendedName>
        <fullName evidence="6">ZZ-type domain-containing protein</fullName>
    </recommendedName>
</protein>
<dbReference type="PANTHER" id="PTHR15898">
    <property type="entry name" value="BIFUNCTIONAL APOPTOSIS REGULATOR"/>
    <property type="match status" value="1"/>
</dbReference>
<dbReference type="SUPFAM" id="SSF57850">
    <property type="entry name" value="RING/U-box"/>
    <property type="match status" value="1"/>
</dbReference>
<dbReference type="InterPro" id="IPR043145">
    <property type="entry name" value="Znf_ZZ_sf"/>
</dbReference>
<dbReference type="Gene3D" id="3.30.60.90">
    <property type="match status" value="1"/>
</dbReference>
<evidence type="ECO:0000313" key="7">
    <source>
        <dbReference type="EMBL" id="KAK9915362.1"/>
    </source>
</evidence>
<feature type="domain" description="ZZ-type" evidence="6">
    <location>
        <begin position="244"/>
        <end position="308"/>
    </location>
</feature>
<comment type="caution">
    <text evidence="7">The sequence shown here is derived from an EMBL/GenBank/DDBJ whole genome shotgun (WGS) entry which is preliminary data.</text>
</comment>
<proteinExistence type="predicted"/>
<feature type="region of interest" description="Disordered" evidence="5">
    <location>
        <begin position="470"/>
        <end position="500"/>
    </location>
</feature>
<dbReference type="SMART" id="SM00291">
    <property type="entry name" value="ZnF_ZZ"/>
    <property type="match status" value="1"/>
</dbReference>
<evidence type="ECO:0000256" key="5">
    <source>
        <dbReference type="SAM" id="MobiDB-lite"/>
    </source>
</evidence>
<feature type="region of interest" description="Disordered" evidence="5">
    <location>
        <begin position="158"/>
        <end position="233"/>
    </location>
</feature>
<keyword evidence="2 4" id="KW-0863">Zinc-finger</keyword>
<evidence type="ECO:0000259" key="6">
    <source>
        <dbReference type="PROSITE" id="PS50135"/>
    </source>
</evidence>
<dbReference type="PROSITE" id="PS50135">
    <property type="entry name" value="ZF_ZZ_2"/>
    <property type="match status" value="1"/>
</dbReference>
<keyword evidence="1" id="KW-0479">Metal-binding</keyword>
<keyword evidence="8" id="KW-1185">Reference proteome</keyword>
<evidence type="ECO:0000256" key="4">
    <source>
        <dbReference type="PROSITE-ProRule" id="PRU00228"/>
    </source>
</evidence>
<dbReference type="CDD" id="cd02338">
    <property type="entry name" value="ZZ_PCMF_like"/>
    <property type="match status" value="1"/>
</dbReference>
<keyword evidence="3" id="KW-0862">Zinc</keyword>
<evidence type="ECO:0000256" key="1">
    <source>
        <dbReference type="ARBA" id="ARBA00022723"/>
    </source>
</evidence>
<feature type="region of interest" description="Disordered" evidence="5">
    <location>
        <begin position="375"/>
        <end position="436"/>
    </location>
</feature>